<dbReference type="Gene3D" id="1.10.10.10">
    <property type="entry name" value="Winged helix-like DNA-binding domain superfamily/Winged helix DNA-binding domain"/>
    <property type="match status" value="1"/>
</dbReference>
<dbReference type="HOGENOM" id="CLU_091226_1_0_2"/>
<name>D2S1T7_HALTV</name>
<evidence type="ECO:0000259" key="1">
    <source>
        <dbReference type="Pfam" id="PF01978"/>
    </source>
</evidence>
<protein>
    <submittedName>
        <fullName evidence="3">Transcriptional regulator TrmB</fullName>
    </submittedName>
</protein>
<dbReference type="Proteomes" id="UP000001903">
    <property type="component" value="Plasmid pHTUR02"/>
</dbReference>
<dbReference type="AlphaFoldDB" id="D2S1T7"/>
<dbReference type="Pfam" id="PF01978">
    <property type="entry name" value="TrmB"/>
    <property type="match status" value="1"/>
</dbReference>
<proteinExistence type="predicted"/>
<dbReference type="InterPro" id="IPR036390">
    <property type="entry name" value="WH_DNA-bd_sf"/>
</dbReference>
<keyword evidence="4" id="KW-1185">Reference proteome</keyword>
<dbReference type="GeneID" id="8745152"/>
<evidence type="ECO:0000313" key="4">
    <source>
        <dbReference type="Proteomes" id="UP000001903"/>
    </source>
</evidence>
<dbReference type="InterPro" id="IPR055860">
    <property type="entry name" value="DUF7437"/>
</dbReference>
<geneLocation type="plasmid" evidence="3 4">
    <name>pHTUR02</name>
</geneLocation>
<dbReference type="InterPro" id="IPR002831">
    <property type="entry name" value="Tscrpt_reg_TrmB_N"/>
</dbReference>
<dbReference type="InterPro" id="IPR036388">
    <property type="entry name" value="WH-like_DNA-bd_sf"/>
</dbReference>
<dbReference type="RefSeq" id="WP_012945578.1">
    <property type="nucleotide sequence ID" value="NC_013745.1"/>
</dbReference>
<feature type="domain" description="DUF7437" evidence="2">
    <location>
        <begin position="112"/>
        <end position="176"/>
    </location>
</feature>
<feature type="domain" description="Transcription regulator TrmB N-terminal" evidence="1">
    <location>
        <begin position="29"/>
        <end position="85"/>
    </location>
</feature>
<keyword evidence="3" id="KW-0614">Plasmid</keyword>
<dbReference type="KEGG" id="htu:Htur_4529"/>
<sequence>MPRASNRANRDIIREFLLVADLLEEPQLARLYSYLAREGEATVQEVKGDLELLEETAYTYVNRLVNADVIEVTHDKQPRRYVALKIKLTVTAAAGDRKYTITPALIDAVGRRQTDDDINTYVDRHGVDGLATALTYTVARERGEVTHRLIARDLDISPLAAESVLRALWPVVHQYFDIEDAGGSIADIEALGAAEDSVDLAEFHESTRTANNRFGVEDIDD</sequence>
<dbReference type="EMBL" id="CP001862">
    <property type="protein sequence ID" value="ADB63334.1"/>
    <property type="molecule type" value="Genomic_DNA"/>
</dbReference>
<gene>
    <name evidence="3" type="ordered locus">Htur_4529</name>
</gene>
<organism evidence="3 4">
    <name type="scientific">Haloterrigena turkmenica (strain ATCC 51198 / DSM 5511 / JCM 9101 / NCIMB 13204 / VKM B-1734 / 4k)</name>
    <name type="common">Halococcus turkmenicus</name>
    <dbReference type="NCBI Taxonomy" id="543526"/>
    <lineage>
        <taxon>Archaea</taxon>
        <taxon>Methanobacteriati</taxon>
        <taxon>Methanobacteriota</taxon>
        <taxon>Stenosarchaea group</taxon>
        <taxon>Halobacteria</taxon>
        <taxon>Halobacteriales</taxon>
        <taxon>Natrialbaceae</taxon>
        <taxon>Haloterrigena</taxon>
    </lineage>
</organism>
<evidence type="ECO:0000313" key="3">
    <source>
        <dbReference type="EMBL" id="ADB63334.1"/>
    </source>
</evidence>
<reference evidence="3 4" key="1">
    <citation type="journal article" date="2010" name="Stand. Genomic Sci.">
        <title>Complete genome sequence of Haloterrigena turkmenica type strain (4k).</title>
        <authorList>
            <person name="Saunders E."/>
            <person name="Tindall B.J."/>
            <person name="Fahnrich R."/>
            <person name="Lapidus A."/>
            <person name="Copeland A."/>
            <person name="Del Rio T.G."/>
            <person name="Lucas S."/>
            <person name="Chen F."/>
            <person name="Tice H."/>
            <person name="Cheng J.F."/>
            <person name="Han C."/>
            <person name="Detter J.C."/>
            <person name="Bruce D."/>
            <person name="Goodwin L."/>
            <person name="Chain P."/>
            <person name="Pitluck S."/>
            <person name="Pati A."/>
            <person name="Ivanova N."/>
            <person name="Mavromatis K."/>
            <person name="Chen A."/>
            <person name="Palaniappan K."/>
            <person name="Land M."/>
            <person name="Hauser L."/>
            <person name="Chang Y.J."/>
            <person name="Jeffries C.D."/>
            <person name="Brettin T."/>
            <person name="Rohde M."/>
            <person name="Goker M."/>
            <person name="Bristow J."/>
            <person name="Eisen J.A."/>
            <person name="Markowitz V."/>
            <person name="Hugenholtz P."/>
            <person name="Klenk H.P."/>
            <person name="Kyrpides N.C."/>
        </authorList>
    </citation>
    <scope>NUCLEOTIDE SEQUENCE [LARGE SCALE GENOMIC DNA]</scope>
    <source>
        <strain evidence="4">ATCC 51198 / DSM 5511 / JCM 9101 / NCIMB 13204 / VKM B-1734 / 4k</strain>
    </source>
</reference>
<accession>D2S1T7</accession>
<dbReference type="OrthoDB" id="350231at2157"/>
<dbReference type="Pfam" id="PF24218">
    <property type="entry name" value="DUF7437"/>
    <property type="match status" value="1"/>
</dbReference>
<dbReference type="SUPFAM" id="SSF46785">
    <property type="entry name" value="Winged helix' DNA-binding domain"/>
    <property type="match status" value="1"/>
</dbReference>
<evidence type="ECO:0000259" key="2">
    <source>
        <dbReference type="Pfam" id="PF24218"/>
    </source>
</evidence>